<evidence type="ECO:0000313" key="2">
    <source>
        <dbReference type="Proteomes" id="UP001168528"/>
    </source>
</evidence>
<organism evidence="1 2">
    <name type="scientific">Rhodocytophaga aerolata</name>
    <dbReference type="NCBI Taxonomy" id="455078"/>
    <lineage>
        <taxon>Bacteria</taxon>
        <taxon>Pseudomonadati</taxon>
        <taxon>Bacteroidota</taxon>
        <taxon>Cytophagia</taxon>
        <taxon>Cytophagales</taxon>
        <taxon>Rhodocytophagaceae</taxon>
        <taxon>Rhodocytophaga</taxon>
    </lineage>
</organism>
<dbReference type="EMBL" id="JAUKPO010000007">
    <property type="protein sequence ID" value="MDO1447427.1"/>
    <property type="molecule type" value="Genomic_DNA"/>
</dbReference>
<evidence type="ECO:0000313" key="1">
    <source>
        <dbReference type="EMBL" id="MDO1447427.1"/>
    </source>
</evidence>
<comment type="caution">
    <text evidence="1">The sequence shown here is derived from an EMBL/GenBank/DDBJ whole genome shotgun (WGS) entry which is preliminary data.</text>
</comment>
<dbReference type="RefSeq" id="WP_302038231.1">
    <property type="nucleotide sequence ID" value="NZ_JAUKPO010000007.1"/>
</dbReference>
<gene>
    <name evidence="1" type="ORF">Q0590_14255</name>
</gene>
<reference evidence="1" key="1">
    <citation type="submission" date="2023-07" db="EMBL/GenBank/DDBJ databases">
        <title>The genome sequence of Rhodocytophaga aerolata KACC 12507.</title>
        <authorList>
            <person name="Zhang X."/>
        </authorList>
    </citation>
    <scope>NUCLEOTIDE SEQUENCE</scope>
    <source>
        <strain evidence="1">KACC 12507</strain>
    </source>
</reference>
<name>A0ABT8R5R9_9BACT</name>
<accession>A0ABT8R5R9</accession>
<protein>
    <submittedName>
        <fullName evidence="1">Uncharacterized protein</fullName>
    </submittedName>
</protein>
<sequence>MEKLIFTPLLIKKSYIYSIVLLALLLNSCTLFQTKTHDTTGDAAVQLTINSLHAKQVQEKGLLDSDTGDELALLYTINAYNKEGQLTSVNNGLWGIRQTKQNALILADQFDKIDIPAYRDGRLLIAVSLIEIDDFKGERKMDKVRDYTKSVRFPKLLRVSAFDEDKNLPPLELIDRSFKIAGYKYFKTKQMDVSTNDDLGGTKQAFDAAELNNIINGSKTIKETYEIDGANVNEPYLYIVKYGIQLKKSAK</sequence>
<dbReference type="Proteomes" id="UP001168528">
    <property type="component" value="Unassembled WGS sequence"/>
</dbReference>
<proteinExistence type="predicted"/>
<keyword evidence="2" id="KW-1185">Reference proteome</keyword>